<organism evidence="2 3">
    <name type="scientific">Phlebiopsis gigantea (strain 11061_1 CR5-6)</name>
    <name type="common">White-rot fungus</name>
    <name type="synonym">Peniophora gigantea</name>
    <dbReference type="NCBI Taxonomy" id="745531"/>
    <lineage>
        <taxon>Eukaryota</taxon>
        <taxon>Fungi</taxon>
        <taxon>Dikarya</taxon>
        <taxon>Basidiomycota</taxon>
        <taxon>Agaricomycotina</taxon>
        <taxon>Agaricomycetes</taxon>
        <taxon>Polyporales</taxon>
        <taxon>Phanerochaetaceae</taxon>
        <taxon>Phlebiopsis</taxon>
    </lineage>
</organism>
<sequence length="438" mass="47473">MRRGAETHTTKLRVTSSESLLPPRKQPKPLDPPHALYARQLAKLGYGLPLWHPEPSATGDVEIGDVGYVDNGRFVRMFNTVDSTVRSANRGVLPKGYTLFKIEPQYLVTTGLPSRIWTSSTISDESPPSPTKSGRSPSSVDSEDPCTTSPAIRPLDSSSPASSSSQESRSSSSPSPPSSPPPASSSSTSHDKFYSFSVRGRNSAVLIAMDKATRQYVRPHAALTQYVQEYHKVWQFVARAVFGLIIRGEDLVFITGHVKTTNRWIALTTTGSGRVDVKVQGPDEDVSVIVKSPNFTFSFHHGLGPPAVAARKIREINLTAGLIKPADAKAMSNHCLFVSLYRVKKRLFFPALKLVANAEPRDDDSLDDESDGAVVVTDGQLDQDNYATNMDILDSLAALLSSYLDSAMLVHGGHQGRRSIVSASEILVRTVASPLCAS</sequence>
<feature type="compositionally biased region" description="Low complexity" evidence="1">
    <location>
        <begin position="157"/>
        <end position="173"/>
    </location>
</feature>
<accession>A0A0C3S995</accession>
<protein>
    <submittedName>
        <fullName evidence="2">Uncharacterized protein</fullName>
    </submittedName>
</protein>
<dbReference type="EMBL" id="KN840485">
    <property type="protein sequence ID" value="KIP08102.1"/>
    <property type="molecule type" value="Genomic_DNA"/>
</dbReference>
<proteinExistence type="predicted"/>
<evidence type="ECO:0000313" key="2">
    <source>
        <dbReference type="EMBL" id="KIP08102.1"/>
    </source>
</evidence>
<evidence type="ECO:0000313" key="3">
    <source>
        <dbReference type="Proteomes" id="UP000053257"/>
    </source>
</evidence>
<evidence type="ECO:0000256" key="1">
    <source>
        <dbReference type="SAM" id="MobiDB-lite"/>
    </source>
</evidence>
<feature type="region of interest" description="Disordered" evidence="1">
    <location>
        <begin position="119"/>
        <end position="191"/>
    </location>
</feature>
<feature type="compositionally biased region" description="Polar residues" evidence="1">
    <location>
        <begin position="119"/>
        <end position="150"/>
    </location>
</feature>
<reference evidence="2 3" key="1">
    <citation type="journal article" date="2014" name="PLoS Genet.">
        <title>Analysis of the Phlebiopsis gigantea genome, transcriptome and secretome provides insight into its pioneer colonization strategies of wood.</title>
        <authorList>
            <person name="Hori C."/>
            <person name="Ishida T."/>
            <person name="Igarashi K."/>
            <person name="Samejima M."/>
            <person name="Suzuki H."/>
            <person name="Master E."/>
            <person name="Ferreira P."/>
            <person name="Ruiz-Duenas F.J."/>
            <person name="Held B."/>
            <person name="Canessa P."/>
            <person name="Larrondo L.F."/>
            <person name="Schmoll M."/>
            <person name="Druzhinina I.S."/>
            <person name="Kubicek C.P."/>
            <person name="Gaskell J.A."/>
            <person name="Kersten P."/>
            <person name="St John F."/>
            <person name="Glasner J."/>
            <person name="Sabat G."/>
            <person name="Splinter BonDurant S."/>
            <person name="Syed K."/>
            <person name="Yadav J."/>
            <person name="Mgbeahuruike A.C."/>
            <person name="Kovalchuk A."/>
            <person name="Asiegbu F.O."/>
            <person name="Lackner G."/>
            <person name="Hoffmeister D."/>
            <person name="Rencoret J."/>
            <person name="Gutierrez A."/>
            <person name="Sun H."/>
            <person name="Lindquist E."/>
            <person name="Barry K."/>
            <person name="Riley R."/>
            <person name="Grigoriev I.V."/>
            <person name="Henrissat B."/>
            <person name="Kues U."/>
            <person name="Berka R.M."/>
            <person name="Martinez A.T."/>
            <person name="Covert S.F."/>
            <person name="Blanchette R.A."/>
            <person name="Cullen D."/>
        </authorList>
    </citation>
    <scope>NUCLEOTIDE SEQUENCE [LARGE SCALE GENOMIC DNA]</scope>
    <source>
        <strain evidence="2 3">11061_1 CR5-6</strain>
    </source>
</reference>
<dbReference type="AlphaFoldDB" id="A0A0C3S995"/>
<dbReference type="Proteomes" id="UP000053257">
    <property type="component" value="Unassembled WGS sequence"/>
</dbReference>
<keyword evidence="3" id="KW-1185">Reference proteome</keyword>
<feature type="region of interest" description="Disordered" evidence="1">
    <location>
        <begin position="1"/>
        <end position="30"/>
    </location>
</feature>
<name>A0A0C3S995_PHLG1</name>
<gene>
    <name evidence="2" type="ORF">PHLGIDRAFT_127238</name>
</gene>
<feature type="compositionally biased region" description="Pro residues" evidence="1">
    <location>
        <begin position="174"/>
        <end position="183"/>
    </location>
</feature>
<dbReference type="OrthoDB" id="2756395at2759"/>
<dbReference type="HOGENOM" id="CLU_625705_0_0_1"/>